<evidence type="ECO:0000313" key="1">
    <source>
        <dbReference type="EMBL" id="CAK5088147.1"/>
    </source>
</evidence>
<reference evidence="1" key="1">
    <citation type="submission" date="2023-11" db="EMBL/GenBank/DDBJ databases">
        <authorList>
            <person name="Poullet M."/>
        </authorList>
    </citation>
    <scope>NUCLEOTIDE SEQUENCE</scope>
    <source>
        <strain evidence="1">E1834</strain>
    </source>
</reference>
<comment type="caution">
    <text evidence="1">The sequence shown here is derived from an EMBL/GenBank/DDBJ whole genome shotgun (WGS) entry which is preliminary data.</text>
</comment>
<dbReference type="Proteomes" id="UP001497535">
    <property type="component" value="Unassembled WGS sequence"/>
</dbReference>
<sequence>MTFYQNSKPTDSTKHFTIHMNGSTPLRNGVKQQQPRHSIISNLSSRDELFADDLLYTREESFCTYTPLKILVTTFNVNGRRPPTNLSDWLSFDLNSPPELIVIGFLKIFFFFKIS</sequence>
<keyword evidence="2" id="KW-1185">Reference proteome</keyword>
<organism evidence="1 2">
    <name type="scientific">Meloidogyne enterolobii</name>
    <name type="common">Root-knot nematode worm</name>
    <name type="synonym">Meloidogyne mayaguensis</name>
    <dbReference type="NCBI Taxonomy" id="390850"/>
    <lineage>
        <taxon>Eukaryota</taxon>
        <taxon>Metazoa</taxon>
        <taxon>Ecdysozoa</taxon>
        <taxon>Nematoda</taxon>
        <taxon>Chromadorea</taxon>
        <taxon>Rhabditida</taxon>
        <taxon>Tylenchina</taxon>
        <taxon>Tylenchomorpha</taxon>
        <taxon>Tylenchoidea</taxon>
        <taxon>Meloidogynidae</taxon>
        <taxon>Meloidogyninae</taxon>
        <taxon>Meloidogyne</taxon>
    </lineage>
</organism>
<evidence type="ECO:0000313" key="2">
    <source>
        <dbReference type="Proteomes" id="UP001497535"/>
    </source>
</evidence>
<name>A0ACB1AC62_MELEN</name>
<dbReference type="EMBL" id="CAVMJV010000070">
    <property type="protein sequence ID" value="CAK5088147.1"/>
    <property type="molecule type" value="Genomic_DNA"/>
</dbReference>
<gene>
    <name evidence="1" type="ORF">MENTE1834_LOCUS35784</name>
</gene>
<proteinExistence type="predicted"/>
<accession>A0ACB1AC62</accession>
<protein>
    <submittedName>
        <fullName evidence="1">Uncharacterized protein</fullName>
    </submittedName>
</protein>